<dbReference type="KEGG" id="kbi:30209083"/>
<organism evidence="2">
    <name type="scientific">Kwoniella bestiolae CBS 10118</name>
    <dbReference type="NCBI Taxonomy" id="1296100"/>
    <lineage>
        <taxon>Eukaryota</taxon>
        <taxon>Fungi</taxon>
        <taxon>Dikarya</taxon>
        <taxon>Basidiomycota</taxon>
        <taxon>Agaricomycotina</taxon>
        <taxon>Tremellomycetes</taxon>
        <taxon>Tremellales</taxon>
        <taxon>Cryptococcaceae</taxon>
        <taxon>Kwoniella</taxon>
    </lineage>
</organism>
<reference evidence="2" key="1">
    <citation type="submission" date="2013-07" db="EMBL/GenBank/DDBJ databases">
        <title>The Genome Sequence of Cryptococcus bestiolae CBS10118.</title>
        <authorList>
            <consortium name="The Broad Institute Genome Sequencing Platform"/>
            <person name="Cuomo C."/>
            <person name="Litvintseva A."/>
            <person name="Chen Y."/>
            <person name="Heitman J."/>
            <person name="Sun S."/>
            <person name="Springer D."/>
            <person name="Dromer F."/>
            <person name="Young S.K."/>
            <person name="Zeng Q."/>
            <person name="Gargeya S."/>
            <person name="Fitzgerald M."/>
            <person name="Abouelleil A."/>
            <person name="Alvarado L."/>
            <person name="Berlin A.M."/>
            <person name="Chapman S.B."/>
            <person name="Dewar J."/>
            <person name="Goldberg J."/>
            <person name="Griggs A."/>
            <person name="Gujja S."/>
            <person name="Hansen M."/>
            <person name="Howarth C."/>
            <person name="Imamovic A."/>
            <person name="Larimer J."/>
            <person name="McCowan C."/>
            <person name="Murphy C."/>
            <person name="Pearson M."/>
            <person name="Priest M."/>
            <person name="Roberts A."/>
            <person name="Saif S."/>
            <person name="Shea T."/>
            <person name="Sykes S."/>
            <person name="Wortman J."/>
            <person name="Nusbaum C."/>
            <person name="Birren B."/>
        </authorList>
    </citation>
    <scope>NUCLEOTIDE SEQUENCE [LARGE SCALE GENOMIC DNA]</scope>
    <source>
        <strain evidence="2">CBS 10118</strain>
    </source>
</reference>
<evidence type="ECO:0000313" key="2">
    <source>
        <dbReference type="EMBL" id="OCF26992.1"/>
    </source>
</evidence>
<keyword evidence="4" id="KW-1185">Reference proteome</keyword>
<reference evidence="2" key="3">
    <citation type="submission" date="2014-01" db="EMBL/GenBank/DDBJ databases">
        <title>Evolution of pathogenesis and genome organization in the Tremellales.</title>
        <authorList>
            <person name="Cuomo C."/>
            <person name="Litvintseva A."/>
            <person name="Heitman J."/>
            <person name="Chen Y."/>
            <person name="Sun S."/>
            <person name="Springer D."/>
            <person name="Dromer F."/>
            <person name="Young S."/>
            <person name="Zeng Q."/>
            <person name="Chapman S."/>
            <person name="Gujja S."/>
            <person name="Saif S."/>
            <person name="Birren B."/>
        </authorList>
    </citation>
    <scope>NUCLEOTIDE SEQUENCE</scope>
    <source>
        <strain evidence="2">CBS 10118</strain>
    </source>
</reference>
<dbReference type="EMBL" id="CP144541">
    <property type="protein sequence ID" value="WVW79342.1"/>
    <property type="molecule type" value="Genomic_DNA"/>
</dbReference>
<dbReference type="Proteomes" id="UP000092730">
    <property type="component" value="Chromosome 1"/>
</dbReference>
<reference evidence="3" key="4">
    <citation type="submission" date="2024-02" db="EMBL/GenBank/DDBJ databases">
        <title>Comparative genomics of Cryptococcus and Kwoniella reveals pathogenesis evolution and contrasting modes of karyotype evolution via chromosome fusion or intercentromeric recombination.</title>
        <authorList>
            <person name="Coelho M.A."/>
            <person name="David-Palma M."/>
            <person name="Shea T."/>
            <person name="Bowers K."/>
            <person name="McGinley-Smith S."/>
            <person name="Mohammad A.W."/>
            <person name="Gnirke A."/>
            <person name="Yurkov A.M."/>
            <person name="Nowrousian M."/>
            <person name="Sun S."/>
            <person name="Cuomo C.A."/>
            <person name="Heitman J."/>
        </authorList>
    </citation>
    <scope>NUCLEOTIDE SEQUENCE</scope>
    <source>
        <strain evidence="3">CBS 10118</strain>
    </source>
</reference>
<name>A0A1B9G7K2_9TREE</name>
<feature type="region of interest" description="Disordered" evidence="1">
    <location>
        <begin position="248"/>
        <end position="269"/>
    </location>
</feature>
<sequence length="401" mass="45012">MVSQKICIEFFKNNLWMKDAERRGLVVKTEEGEWKATSKWNSGVANPISSRVLHLRKRFNEGWYRHKHGVARGWTRFEDIPDRRKRSQHPQPELHVPSPNDVRPDPPSRRRKRSPSTISSSSDSSGSEENVPLPSSRPHAKKPRKTYSELLRDTVTPLRALSISLPPDVPPQPEHDIIRYGMKPNVVYSEDSDTSSSSSSRDTTPPRDETLHTSAAPPSPAPSDSPSVVALSIVPDYWSRPPPAELAVVGGSSGDITMTDEEKDRSAGTNTMGLEYTEEEERINGKSPLGNLDWDALLKEITENPVKSPVKACVFADMAIRTDLKAALYGIASKAGLGQRTFQIRVSKGSIRQLFIRILTRRKKHIGVTTDYKKKKAKVTWMSPMAFLRFVKDEQEKVRIG</sequence>
<feature type="region of interest" description="Disordered" evidence="1">
    <location>
        <begin position="187"/>
        <end position="227"/>
    </location>
</feature>
<dbReference type="VEuPathDB" id="FungiDB:I302_04684"/>
<dbReference type="EMBL" id="KI894020">
    <property type="protein sequence ID" value="OCF26992.1"/>
    <property type="molecule type" value="Genomic_DNA"/>
</dbReference>
<evidence type="ECO:0000313" key="4">
    <source>
        <dbReference type="Proteomes" id="UP000092730"/>
    </source>
</evidence>
<feature type="compositionally biased region" description="Low complexity" evidence="1">
    <location>
        <begin position="115"/>
        <end position="127"/>
    </location>
</feature>
<dbReference type="OrthoDB" id="10547512at2759"/>
<dbReference type="STRING" id="1296100.A0A1B9G7K2"/>
<dbReference type="AlphaFoldDB" id="A0A1B9G7K2"/>
<protein>
    <submittedName>
        <fullName evidence="2">Uncharacterized protein</fullName>
    </submittedName>
</protein>
<accession>A0A1B9G7K2</accession>
<feature type="region of interest" description="Disordered" evidence="1">
    <location>
        <begin position="83"/>
        <end position="146"/>
    </location>
</feature>
<feature type="compositionally biased region" description="Low complexity" evidence="1">
    <location>
        <begin position="194"/>
        <end position="203"/>
    </location>
</feature>
<proteinExistence type="predicted"/>
<evidence type="ECO:0000313" key="3">
    <source>
        <dbReference type="EMBL" id="WVW79342.1"/>
    </source>
</evidence>
<reference evidence="3" key="2">
    <citation type="submission" date="2013-07" db="EMBL/GenBank/DDBJ databases">
        <authorList>
            <consortium name="The Broad Institute Genome Sequencing Platform"/>
            <person name="Cuomo C."/>
            <person name="Litvintseva A."/>
            <person name="Chen Y."/>
            <person name="Heitman J."/>
            <person name="Sun S."/>
            <person name="Springer D."/>
            <person name="Dromer F."/>
            <person name="Young S.K."/>
            <person name="Zeng Q."/>
            <person name="Gargeya S."/>
            <person name="Fitzgerald M."/>
            <person name="Abouelleil A."/>
            <person name="Alvarado L."/>
            <person name="Berlin A.M."/>
            <person name="Chapman S.B."/>
            <person name="Dewar J."/>
            <person name="Goldberg J."/>
            <person name="Griggs A."/>
            <person name="Gujja S."/>
            <person name="Hansen M."/>
            <person name="Howarth C."/>
            <person name="Imamovic A."/>
            <person name="Larimer J."/>
            <person name="McCowan C."/>
            <person name="Murphy C."/>
            <person name="Pearson M."/>
            <person name="Priest M."/>
            <person name="Roberts A."/>
            <person name="Saif S."/>
            <person name="Shea T."/>
            <person name="Sykes S."/>
            <person name="Wortman J."/>
            <person name="Nusbaum C."/>
            <person name="Birren B."/>
        </authorList>
    </citation>
    <scope>NUCLEOTIDE SEQUENCE</scope>
    <source>
        <strain evidence="3">CBS 10118</strain>
    </source>
</reference>
<dbReference type="GeneID" id="30209083"/>
<gene>
    <name evidence="2" type="ORF">I302_04684</name>
    <name evidence="3" type="ORF">I302_101310</name>
</gene>
<evidence type="ECO:0000256" key="1">
    <source>
        <dbReference type="SAM" id="MobiDB-lite"/>
    </source>
</evidence>
<dbReference type="RefSeq" id="XP_019048062.1">
    <property type="nucleotide sequence ID" value="XM_019191314.1"/>
</dbReference>